<keyword evidence="4" id="KW-1003">Cell membrane</keyword>
<feature type="transmembrane region" description="Helical" evidence="8">
    <location>
        <begin position="7"/>
        <end position="25"/>
    </location>
</feature>
<feature type="transmembrane region" description="Helical" evidence="8">
    <location>
        <begin position="312"/>
        <end position="337"/>
    </location>
</feature>
<keyword evidence="6 8" id="KW-1133">Transmembrane helix</keyword>
<evidence type="ECO:0000313" key="10">
    <source>
        <dbReference type="Proteomes" id="UP000253314"/>
    </source>
</evidence>
<protein>
    <submittedName>
        <fullName evidence="9">AI-2E family transporter</fullName>
    </submittedName>
</protein>
<dbReference type="Proteomes" id="UP000253314">
    <property type="component" value="Unassembled WGS sequence"/>
</dbReference>
<evidence type="ECO:0000256" key="8">
    <source>
        <dbReference type="SAM" id="Phobius"/>
    </source>
</evidence>
<feature type="transmembrane region" description="Helical" evidence="8">
    <location>
        <begin position="280"/>
        <end position="300"/>
    </location>
</feature>
<evidence type="ECO:0000256" key="6">
    <source>
        <dbReference type="ARBA" id="ARBA00022989"/>
    </source>
</evidence>
<keyword evidence="3" id="KW-0813">Transport</keyword>
<keyword evidence="7 8" id="KW-0472">Membrane</keyword>
<keyword evidence="5 8" id="KW-0812">Transmembrane</keyword>
<accession>A0A366XVH9</accession>
<comment type="subcellular location">
    <subcellularLocation>
        <location evidence="1">Cell membrane</location>
        <topology evidence="1">Multi-pass membrane protein</topology>
    </subcellularLocation>
</comment>
<gene>
    <name evidence="9" type="ORF">DS031_08100</name>
</gene>
<evidence type="ECO:0000256" key="5">
    <source>
        <dbReference type="ARBA" id="ARBA00022692"/>
    </source>
</evidence>
<evidence type="ECO:0000256" key="7">
    <source>
        <dbReference type="ARBA" id="ARBA00023136"/>
    </source>
</evidence>
<dbReference type="Pfam" id="PF01594">
    <property type="entry name" value="AI-2E_transport"/>
    <property type="match status" value="1"/>
</dbReference>
<evidence type="ECO:0000313" key="9">
    <source>
        <dbReference type="EMBL" id="RBW70142.1"/>
    </source>
</evidence>
<dbReference type="GO" id="GO:0005886">
    <property type="term" value="C:plasma membrane"/>
    <property type="evidence" value="ECO:0007669"/>
    <property type="project" value="UniProtKB-SubCell"/>
</dbReference>
<feature type="transmembrane region" description="Helical" evidence="8">
    <location>
        <begin position="241"/>
        <end position="268"/>
    </location>
</feature>
<dbReference type="RefSeq" id="WP_113805431.1">
    <property type="nucleotide sequence ID" value="NZ_QOCW01000006.1"/>
</dbReference>
<evidence type="ECO:0000256" key="4">
    <source>
        <dbReference type="ARBA" id="ARBA00022475"/>
    </source>
</evidence>
<evidence type="ECO:0000256" key="3">
    <source>
        <dbReference type="ARBA" id="ARBA00022448"/>
    </source>
</evidence>
<reference evidence="9 10" key="1">
    <citation type="submission" date="2018-07" db="EMBL/GenBank/DDBJ databases">
        <title>Lottiidibacillus patelloidae gen. nov., sp. nov., isolated from the intestinal tract of a marine limpet and the reclassification of B. taeanensis BH030017T, B. algicola KMM 3737T and B. hwajinpoensis SW-72T as genus Lottiidibacillus.</title>
        <authorList>
            <person name="Liu R."/>
            <person name="Huang Z."/>
        </authorList>
    </citation>
    <scope>NUCLEOTIDE SEQUENCE [LARGE SCALE GENOMIC DNA]</scope>
    <source>
        <strain evidence="9 10">BH030017</strain>
    </source>
</reference>
<feature type="transmembrane region" description="Helical" evidence="8">
    <location>
        <begin position="210"/>
        <end position="235"/>
    </location>
</feature>
<feature type="transmembrane region" description="Helical" evidence="8">
    <location>
        <begin position="152"/>
        <end position="177"/>
    </location>
</feature>
<dbReference type="PANTHER" id="PTHR21716">
    <property type="entry name" value="TRANSMEMBRANE PROTEIN"/>
    <property type="match status" value="1"/>
</dbReference>
<evidence type="ECO:0000256" key="1">
    <source>
        <dbReference type="ARBA" id="ARBA00004651"/>
    </source>
</evidence>
<feature type="transmembrane region" description="Helical" evidence="8">
    <location>
        <begin position="67"/>
        <end position="90"/>
    </location>
</feature>
<sequence>MWIQNRFFKYAFGALLVVLILFFLGKVDYLFTPIQQLITILFFPIIIAGLFYYILRTPVDFLDKHMPKTLAILLMFAVIIGLFYGLWYFAGSMIASQTNNLAAELPQKIEQTVKFAKEFIRSSNFEMISVHEVENKIADYLQSLFDSVSQNVMTVLSAITSVITVLLVVPFIIFFFLRDGDKFLPYLLHFLPRKHKDEGKRLLKDIDKTLFTYIVGQFFVASVNGAFMYIGYLIIGLDFAIVLALFVVITNMVPIIGPAIGVIPAIIIGISQDPFMVVKILIVLTIVQQLEGNLVSPYILGNKLHLHPLTVLLLLLAAGSLYGFVGILIVIPLYAILKVTVKNLYRFYKLRYSE</sequence>
<comment type="caution">
    <text evidence="9">The sequence shown here is derived from an EMBL/GenBank/DDBJ whole genome shotgun (WGS) entry which is preliminary data.</text>
</comment>
<dbReference type="OrthoDB" id="9793390at2"/>
<evidence type="ECO:0000256" key="2">
    <source>
        <dbReference type="ARBA" id="ARBA00009773"/>
    </source>
</evidence>
<comment type="similarity">
    <text evidence="2">Belongs to the autoinducer-2 exporter (AI-2E) (TC 2.A.86) family.</text>
</comment>
<organism evidence="9 10">
    <name type="scientific">Bacillus taeanensis</name>
    <dbReference type="NCBI Taxonomy" id="273032"/>
    <lineage>
        <taxon>Bacteria</taxon>
        <taxon>Bacillati</taxon>
        <taxon>Bacillota</taxon>
        <taxon>Bacilli</taxon>
        <taxon>Bacillales</taxon>
        <taxon>Bacillaceae</taxon>
        <taxon>Bacillus</taxon>
    </lineage>
</organism>
<name>A0A366XVH9_9BACI</name>
<proteinExistence type="inferred from homology"/>
<dbReference type="InterPro" id="IPR002549">
    <property type="entry name" value="AI-2E-like"/>
</dbReference>
<dbReference type="AlphaFoldDB" id="A0A366XVH9"/>
<dbReference type="EMBL" id="QOCW01000006">
    <property type="protein sequence ID" value="RBW70142.1"/>
    <property type="molecule type" value="Genomic_DNA"/>
</dbReference>
<keyword evidence="10" id="KW-1185">Reference proteome</keyword>
<feature type="transmembrane region" description="Helical" evidence="8">
    <location>
        <begin position="37"/>
        <end position="55"/>
    </location>
</feature>
<dbReference type="GO" id="GO:0055085">
    <property type="term" value="P:transmembrane transport"/>
    <property type="evidence" value="ECO:0007669"/>
    <property type="project" value="TreeGrafter"/>
</dbReference>
<dbReference type="PANTHER" id="PTHR21716:SF53">
    <property type="entry name" value="PERMEASE PERM-RELATED"/>
    <property type="match status" value="1"/>
</dbReference>